<dbReference type="InterPro" id="IPR036291">
    <property type="entry name" value="NAD(P)-bd_dom_sf"/>
</dbReference>
<dbReference type="Gene3D" id="3.40.50.720">
    <property type="entry name" value="NAD(P)-binding Rossmann-like Domain"/>
    <property type="match status" value="1"/>
</dbReference>
<evidence type="ECO:0000259" key="2">
    <source>
        <dbReference type="Pfam" id="PF01370"/>
    </source>
</evidence>
<dbReference type="PANTHER" id="PTHR43245:SF52">
    <property type="entry name" value="NAD-DEPENDENT EPIMERASE_DEHYDRATASE"/>
    <property type="match status" value="1"/>
</dbReference>
<accession>A0A4V0ZJ90</accession>
<feature type="domain" description="NAD-dependent epimerase/dehydratase" evidence="2">
    <location>
        <begin position="21"/>
        <end position="239"/>
    </location>
</feature>
<name>A0A4V0ZJ90_9ACTN</name>
<protein>
    <submittedName>
        <fullName evidence="3">NAD dependent epimerase/dehydratase family protein</fullName>
    </submittedName>
</protein>
<dbReference type="Proteomes" id="UP000292235">
    <property type="component" value="Chromosome"/>
</dbReference>
<gene>
    <name evidence="3" type="ORF">EKD16_04210</name>
</gene>
<dbReference type="KEGG" id="strr:EKD16_04210"/>
<reference evidence="3 4" key="1">
    <citation type="submission" date="2019-02" db="EMBL/GenBank/DDBJ databases">
        <authorList>
            <person name="Khodamoradi S."/>
            <person name="Hahnke R.L."/>
            <person name="Kaempfer P."/>
            <person name="Schumann P."/>
            <person name="Rohde M."/>
            <person name="Steinert M."/>
            <person name="Luzhetskyy A."/>
            <person name="Wink J."/>
            <person name="Ruckert C."/>
        </authorList>
    </citation>
    <scope>NUCLEOTIDE SEQUENCE [LARGE SCALE GENOMIC DNA]</scope>
    <source>
        <strain evidence="3 4">M2</strain>
    </source>
</reference>
<dbReference type="EMBL" id="CP036455">
    <property type="protein sequence ID" value="QBI52652.1"/>
    <property type="molecule type" value="Genomic_DNA"/>
</dbReference>
<evidence type="ECO:0000313" key="3">
    <source>
        <dbReference type="EMBL" id="QBI52652.1"/>
    </source>
</evidence>
<organism evidence="3 4">
    <name type="scientific">Streptomonospora litoralis</name>
    <dbReference type="NCBI Taxonomy" id="2498135"/>
    <lineage>
        <taxon>Bacteria</taxon>
        <taxon>Bacillati</taxon>
        <taxon>Actinomycetota</taxon>
        <taxon>Actinomycetes</taxon>
        <taxon>Streptosporangiales</taxon>
        <taxon>Nocardiopsidaceae</taxon>
        <taxon>Streptomonospora</taxon>
    </lineage>
</organism>
<keyword evidence="4" id="KW-1185">Reference proteome</keyword>
<keyword evidence="1" id="KW-0812">Transmembrane</keyword>
<dbReference type="InterPro" id="IPR050177">
    <property type="entry name" value="Lipid_A_modif_metabolic_enz"/>
</dbReference>
<proteinExistence type="predicted"/>
<keyword evidence="1" id="KW-0472">Membrane</keyword>
<dbReference type="InterPro" id="IPR001509">
    <property type="entry name" value="Epimerase_deHydtase"/>
</dbReference>
<evidence type="ECO:0000256" key="1">
    <source>
        <dbReference type="SAM" id="Phobius"/>
    </source>
</evidence>
<evidence type="ECO:0000313" key="4">
    <source>
        <dbReference type="Proteomes" id="UP000292235"/>
    </source>
</evidence>
<dbReference type="SUPFAM" id="SSF51735">
    <property type="entry name" value="NAD(P)-binding Rossmann-fold domains"/>
    <property type="match status" value="1"/>
</dbReference>
<keyword evidence="1" id="KW-1133">Transmembrane helix</keyword>
<dbReference type="AlphaFoldDB" id="A0A4V0ZJ90"/>
<dbReference type="Pfam" id="PF01370">
    <property type="entry name" value="Epimerase"/>
    <property type="match status" value="1"/>
</dbReference>
<feature type="transmembrane region" description="Helical" evidence="1">
    <location>
        <begin position="348"/>
        <end position="369"/>
    </location>
</feature>
<sequence length="378" mass="39189">MNTETSQVRPQHTTRPGAPVVAVTGAAKGLGRLLVERLVTAAGSGAVAEIVAIGDHDDASAGIPLGTTWHTADVRSPSLAGCLAGVDVLVHTADDRTLETPAKQRRADNLRAAQTVLTAAAAQRVPRVVLLTSTMVHGADPDNPVPMPEDSEVGTETGAGLVGDWVEIEDLACRARRAHPGLSVTVVRPAPLVGPGLDTALTRHFAAPRLLTVRGREQSWQFCHVDDLADALEHVAVRGIEGKGGALAVGCEGALPQSEAEEIAGLRRFDLPANLVFGATQRLHSAGVTPASAGEVKFLVYPCVVDCATLRESGWRPAYDNAEALRALLDARSGKSSLVGRNVGAKEVTVTAASAAGAAAAAIGTAAALRHLRKRRGR</sequence>
<dbReference type="PANTHER" id="PTHR43245">
    <property type="entry name" value="BIFUNCTIONAL POLYMYXIN RESISTANCE PROTEIN ARNA"/>
    <property type="match status" value="1"/>
</dbReference>